<sequence>MNAWVNNEASNFVGFTDKRSEQCPKSVLFVRPSGHREFEVAHEFSPAPSCLVLRANVGHCSDPAYDSKACIEQYLRINNLILLSAAQTSCTNQSFLTRASEALCGRVTSGR</sequence>
<dbReference type="AlphaFoldDB" id="A0A5S6QNW4"/>
<organism evidence="1 2">
    <name type="scientific">Trichuris muris</name>
    <name type="common">Mouse whipworm</name>
    <dbReference type="NCBI Taxonomy" id="70415"/>
    <lineage>
        <taxon>Eukaryota</taxon>
        <taxon>Metazoa</taxon>
        <taxon>Ecdysozoa</taxon>
        <taxon>Nematoda</taxon>
        <taxon>Enoplea</taxon>
        <taxon>Dorylaimia</taxon>
        <taxon>Trichinellida</taxon>
        <taxon>Trichuridae</taxon>
        <taxon>Trichuris</taxon>
    </lineage>
</organism>
<dbReference type="WBParaSite" id="TMUE_2000008547.1">
    <property type="protein sequence ID" value="TMUE_2000008547.1"/>
    <property type="gene ID" value="WBGene00302671"/>
</dbReference>
<dbReference type="Proteomes" id="UP000046395">
    <property type="component" value="Unassembled WGS sequence"/>
</dbReference>
<evidence type="ECO:0000313" key="2">
    <source>
        <dbReference type="WBParaSite" id="TMUE_2000008547.1"/>
    </source>
</evidence>
<keyword evidence="1" id="KW-1185">Reference proteome</keyword>
<proteinExistence type="predicted"/>
<evidence type="ECO:0000313" key="1">
    <source>
        <dbReference type="Proteomes" id="UP000046395"/>
    </source>
</evidence>
<protein>
    <submittedName>
        <fullName evidence="2">Peptidase S1 domain-containing protein</fullName>
    </submittedName>
</protein>
<name>A0A5S6QNW4_TRIMR</name>
<reference evidence="2" key="1">
    <citation type="submission" date="2019-12" db="UniProtKB">
        <authorList>
            <consortium name="WormBaseParasite"/>
        </authorList>
    </citation>
    <scope>IDENTIFICATION</scope>
</reference>
<accession>A0A5S6QNW4</accession>